<dbReference type="RefSeq" id="WP_131985392.1">
    <property type="nucleotide sequence ID" value="NZ_SMKL01000046.1"/>
</dbReference>
<dbReference type="OrthoDB" id="5187025at2"/>
<feature type="chain" id="PRO_5039253269" description="LppX_LprAFG lipoprotein" evidence="2">
    <location>
        <begin position="22"/>
        <end position="299"/>
    </location>
</feature>
<protein>
    <recommendedName>
        <fullName evidence="5">LppX_LprAFG lipoprotein</fullName>
    </recommendedName>
</protein>
<dbReference type="AlphaFoldDB" id="A0A4R4RHX8"/>
<name>A0A4R4RHX8_9ACTN</name>
<reference evidence="3 4" key="1">
    <citation type="submission" date="2019-02" db="EMBL/GenBank/DDBJ databases">
        <title>Draft genome sequences of novel Actinobacteria.</title>
        <authorList>
            <person name="Sahin N."/>
            <person name="Ay H."/>
            <person name="Saygin H."/>
        </authorList>
    </citation>
    <scope>NUCLEOTIDE SEQUENCE [LARGE SCALE GENOMIC DNA]</scope>
    <source>
        <strain evidence="3 4">KC603</strain>
    </source>
</reference>
<sequence>MTPRMTVRAAFGLAVVTVLTAGCGSETEPAGAEDDVTATAPATESATPQPAEFEDVPWETLQTYLAAPRGRYTKVHGLNESGSQTTIVQETTRFDLDAGYVERTMKIPAAILPPDMAAEAPNGLDFSFIQTASAFLMSHANMPETCDAKWVDMTENGLPAIPGLSKGEQALIIEPLDALRRAVGEPVHLETTAEGSSYEITLPADAGLTISAQQRTDPAVVDTLAGLQTTARVLLPADGGPLEVGIDFSQVMSALAGQPFPKGTVIRTDWTVSTDLRPFDTSLPTDLADPSCLVGPTEG</sequence>
<dbReference type="PROSITE" id="PS51257">
    <property type="entry name" value="PROKAR_LIPOPROTEIN"/>
    <property type="match status" value="1"/>
</dbReference>
<evidence type="ECO:0008006" key="5">
    <source>
        <dbReference type="Google" id="ProtNLM"/>
    </source>
</evidence>
<evidence type="ECO:0000256" key="1">
    <source>
        <dbReference type="SAM" id="MobiDB-lite"/>
    </source>
</evidence>
<organism evidence="3 4">
    <name type="scientific">Jiangella ureilytica</name>
    <dbReference type="NCBI Taxonomy" id="2530374"/>
    <lineage>
        <taxon>Bacteria</taxon>
        <taxon>Bacillati</taxon>
        <taxon>Actinomycetota</taxon>
        <taxon>Actinomycetes</taxon>
        <taxon>Jiangellales</taxon>
        <taxon>Jiangellaceae</taxon>
        <taxon>Jiangella</taxon>
    </lineage>
</organism>
<feature type="signal peptide" evidence="2">
    <location>
        <begin position="1"/>
        <end position="21"/>
    </location>
</feature>
<dbReference type="EMBL" id="SMKL01000046">
    <property type="protein sequence ID" value="TDC49108.1"/>
    <property type="molecule type" value="Genomic_DNA"/>
</dbReference>
<gene>
    <name evidence="3" type="ORF">E1212_19235</name>
</gene>
<evidence type="ECO:0000313" key="3">
    <source>
        <dbReference type="EMBL" id="TDC49108.1"/>
    </source>
</evidence>
<keyword evidence="4" id="KW-1185">Reference proteome</keyword>
<feature type="region of interest" description="Disordered" evidence="1">
    <location>
        <begin position="25"/>
        <end position="52"/>
    </location>
</feature>
<keyword evidence="2" id="KW-0732">Signal</keyword>
<accession>A0A4R4RHX8</accession>
<feature type="compositionally biased region" description="Low complexity" evidence="1">
    <location>
        <begin position="37"/>
        <end position="51"/>
    </location>
</feature>
<evidence type="ECO:0000256" key="2">
    <source>
        <dbReference type="SAM" id="SignalP"/>
    </source>
</evidence>
<dbReference type="Proteomes" id="UP000295621">
    <property type="component" value="Unassembled WGS sequence"/>
</dbReference>
<comment type="caution">
    <text evidence="3">The sequence shown here is derived from an EMBL/GenBank/DDBJ whole genome shotgun (WGS) entry which is preliminary data.</text>
</comment>
<evidence type="ECO:0000313" key="4">
    <source>
        <dbReference type="Proteomes" id="UP000295621"/>
    </source>
</evidence>
<proteinExistence type="predicted"/>